<evidence type="ECO:0000256" key="1">
    <source>
        <dbReference type="ARBA" id="ARBA00000185"/>
    </source>
</evidence>
<evidence type="ECO:0000256" key="5">
    <source>
        <dbReference type="ARBA" id="ARBA00023125"/>
    </source>
</evidence>
<evidence type="ECO:0000256" key="3">
    <source>
        <dbReference type="ARBA" id="ARBA00012895"/>
    </source>
</evidence>
<dbReference type="GO" id="GO:0003677">
    <property type="term" value="F:DNA binding"/>
    <property type="evidence" value="ECO:0007669"/>
    <property type="project" value="UniProtKB-KW"/>
</dbReference>
<evidence type="ECO:0000256" key="4">
    <source>
        <dbReference type="ARBA" id="ARBA00023029"/>
    </source>
</evidence>
<organism evidence="7 8">
    <name type="scientific">Ignelater luminosus</name>
    <name type="common">Cucubano</name>
    <name type="synonym">Pyrophorus luminosus</name>
    <dbReference type="NCBI Taxonomy" id="2038154"/>
    <lineage>
        <taxon>Eukaryota</taxon>
        <taxon>Metazoa</taxon>
        <taxon>Ecdysozoa</taxon>
        <taxon>Arthropoda</taxon>
        <taxon>Hexapoda</taxon>
        <taxon>Insecta</taxon>
        <taxon>Pterygota</taxon>
        <taxon>Neoptera</taxon>
        <taxon>Endopterygota</taxon>
        <taxon>Coleoptera</taxon>
        <taxon>Polyphaga</taxon>
        <taxon>Elateriformia</taxon>
        <taxon>Elateroidea</taxon>
        <taxon>Elateridae</taxon>
        <taxon>Agrypninae</taxon>
        <taxon>Pyrophorini</taxon>
        <taxon>Ignelater</taxon>
    </lineage>
</organism>
<dbReference type="EMBL" id="VTPC01090164">
    <property type="protein sequence ID" value="KAF2884483.1"/>
    <property type="molecule type" value="Genomic_DNA"/>
</dbReference>
<name>A0A8K0CC00_IGNLU</name>
<dbReference type="EC" id="5.6.2.2" evidence="3"/>
<dbReference type="InterPro" id="IPR020568">
    <property type="entry name" value="Ribosomal_Su5_D2-typ_SF"/>
</dbReference>
<gene>
    <name evidence="7" type="ORF">ILUMI_21690</name>
</gene>
<dbReference type="GO" id="GO:0000712">
    <property type="term" value="P:resolution of meiotic recombination intermediates"/>
    <property type="evidence" value="ECO:0007669"/>
    <property type="project" value="TreeGrafter"/>
</dbReference>
<evidence type="ECO:0000256" key="2">
    <source>
        <dbReference type="ARBA" id="ARBA00001946"/>
    </source>
</evidence>
<dbReference type="SUPFAM" id="SSF55874">
    <property type="entry name" value="ATPase domain of HSP90 chaperone/DNA topoisomerase II/histidine kinase"/>
    <property type="match status" value="1"/>
</dbReference>
<keyword evidence="6" id="KW-0413">Isomerase</keyword>
<comment type="caution">
    <text evidence="7">The sequence shown here is derived from an EMBL/GenBank/DDBJ whole genome shotgun (WGS) entry which is preliminary data.</text>
</comment>
<dbReference type="GO" id="GO:0005634">
    <property type="term" value="C:nucleus"/>
    <property type="evidence" value="ECO:0007669"/>
    <property type="project" value="TreeGrafter"/>
</dbReference>
<dbReference type="InterPro" id="IPR050634">
    <property type="entry name" value="DNA_Topoisomerase_II"/>
</dbReference>
<evidence type="ECO:0000313" key="7">
    <source>
        <dbReference type="EMBL" id="KAF2884483.1"/>
    </source>
</evidence>
<protein>
    <recommendedName>
        <fullName evidence="3">DNA topoisomerase (ATP-hydrolyzing)</fullName>
        <ecNumber evidence="3">5.6.2.2</ecNumber>
    </recommendedName>
</protein>
<accession>A0A8K0CC00</accession>
<dbReference type="SUPFAM" id="SSF54211">
    <property type="entry name" value="Ribosomal protein S5 domain 2-like"/>
    <property type="match status" value="1"/>
</dbReference>
<keyword evidence="5" id="KW-0238">DNA-binding</keyword>
<dbReference type="OrthoDB" id="8122272at2759"/>
<evidence type="ECO:0000256" key="6">
    <source>
        <dbReference type="ARBA" id="ARBA00023235"/>
    </source>
</evidence>
<evidence type="ECO:0000313" key="8">
    <source>
        <dbReference type="Proteomes" id="UP000801492"/>
    </source>
</evidence>
<dbReference type="Gene3D" id="3.30.565.10">
    <property type="entry name" value="Histidine kinase-like ATPase, C-terminal domain"/>
    <property type="match status" value="1"/>
</dbReference>
<sequence>MTKLSEPKVKDFFGEDYTKITFLPDLSKFKMEKLDEGIVGLMSRRAFDVAASSRDVKVFLNGKKFSVNNFKDYIDLYIKNKKDDVGNPIKIVYENANDGWEVALTLSDRGFQQVCICLILAA</sequence>
<dbReference type="PANTHER" id="PTHR10169:SF38">
    <property type="entry name" value="DNA TOPOISOMERASE 2"/>
    <property type="match status" value="1"/>
</dbReference>
<keyword evidence="4" id="KW-0799">Topoisomerase</keyword>
<dbReference type="InterPro" id="IPR036890">
    <property type="entry name" value="HATPase_C_sf"/>
</dbReference>
<dbReference type="AlphaFoldDB" id="A0A8K0CC00"/>
<keyword evidence="8" id="KW-1185">Reference proteome</keyword>
<dbReference type="GO" id="GO:0003918">
    <property type="term" value="F:DNA topoisomerase type II (double strand cut, ATP-hydrolyzing) activity"/>
    <property type="evidence" value="ECO:0007669"/>
    <property type="project" value="UniProtKB-EC"/>
</dbReference>
<proteinExistence type="predicted"/>
<dbReference type="PANTHER" id="PTHR10169">
    <property type="entry name" value="DNA TOPOISOMERASE/GYRASE"/>
    <property type="match status" value="1"/>
</dbReference>
<dbReference type="Proteomes" id="UP000801492">
    <property type="component" value="Unassembled WGS sequence"/>
</dbReference>
<reference evidence="7" key="1">
    <citation type="submission" date="2019-08" db="EMBL/GenBank/DDBJ databases">
        <title>The genome of the North American firefly Photinus pyralis.</title>
        <authorList>
            <consortium name="Photinus pyralis genome working group"/>
            <person name="Fallon T.R."/>
            <person name="Sander Lower S.E."/>
            <person name="Weng J.-K."/>
        </authorList>
    </citation>
    <scope>NUCLEOTIDE SEQUENCE</scope>
    <source>
        <strain evidence="7">TRF0915ILg1</strain>
        <tissue evidence="7">Whole body</tissue>
    </source>
</reference>
<dbReference type="GO" id="GO:0000819">
    <property type="term" value="P:sister chromatid segregation"/>
    <property type="evidence" value="ECO:0007669"/>
    <property type="project" value="TreeGrafter"/>
</dbReference>
<comment type="catalytic activity">
    <reaction evidence="1">
        <text>ATP-dependent breakage, passage and rejoining of double-stranded DNA.</text>
        <dbReference type="EC" id="5.6.2.2"/>
    </reaction>
</comment>
<comment type="cofactor">
    <cofactor evidence="2">
        <name>Mg(2+)</name>
        <dbReference type="ChEBI" id="CHEBI:18420"/>
    </cofactor>
</comment>